<name>A0AAN7LCX5_TRANT</name>
<dbReference type="InterPro" id="IPR055207">
    <property type="entry name" value="POLR3C_WHD"/>
</dbReference>
<gene>
    <name evidence="8" type="ORF">SAY86_018535</name>
</gene>
<dbReference type="Pfam" id="PF08221">
    <property type="entry name" value="HTH_9"/>
    <property type="match status" value="1"/>
</dbReference>
<evidence type="ECO:0000259" key="7">
    <source>
        <dbReference type="Pfam" id="PF22536"/>
    </source>
</evidence>
<dbReference type="Proteomes" id="UP001346149">
    <property type="component" value="Unassembled WGS sequence"/>
</dbReference>
<sequence>MTTQWSIKYAVHVISSYFGDLAARVCGCTLRRGPLSKQNIVRFSETPIKQVNICLLLLIQQNIVQAFIVEDPDGTDDAAKQTTLYLVLFDNIIQRTRFPKFMIVVSQELDKTETSYGEDTVRKNLARIVHAHFVERCPALEPLLVLPCEEELAAKKRSRSTKVQQLQWRLRDEMTVDSEMADDATDNVGEKVESIVLKRYCPDSHRIFRLLSKADDLLETNNISKMVFVDQKETPNILYKLWKDKYLHMEKVTFVGRQQCEFLLWKVNKPTLWKSISGEMYYASLSVSFRVVHEMEQASDASKKCRSNSRHLFSCSSTSSSSHSIMCYGVLLLLPWFLAAFKSPSKEEGRAFAGKVKRVLEESLINLDDAIMLFHDF</sequence>
<dbReference type="GO" id="GO:0005666">
    <property type="term" value="C:RNA polymerase III complex"/>
    <property type="evidence" value="ECO:0007669"/>
    <property type="project" value="UniProtKB-UniRule"/>
</dbReference>
<dbReference type="PANTHER" id="PTHR12949">
    <property type="entry name" value="RNA POLYMERASE III DNA DIRECTED -RELATED"/>
    <property type="match status" value="1"/>
</dbReference>
<reference evidence="8 9" key="1">
    <citation type="journal article" date="2023" name="Hortic Res">
        <title>Pangenome of water caltrop reveals structural variations and asymmetric subgenome divergence after allopolyploidization.</title>
        <authorList>
            <person name="Zhang X."/>
            <person name="Chen Y."/>
            <person name="Wang L."/>
            <person name="Yuan Y."/>
            <person name="Fang M."/>
            <person name="Shi L."/>
            <person name="Lu R."/>
            <person name="Comes H.P."/>
            <person name="Ma Y."/>
            <person name="Chen Y."/>
            <person name="Huang G."/>
            <person name="Zhou Y."/>
            <person name="Zheng Z."/>
            <person name="Qiu Y."/>
        </authorList>
    </citation>
    <scope>NUCLEOTIDE SEQUENCE [LARGE SCALE GENOMIC DNA]</scope>
    <source>
        <strain evidence="8">F231</strain>
    </source>
</reference>
<evidence type="ECO:0000256" key="2">
    <source>
        <dbReference type="ARBA" id="ARBA00022478"/>
    </source>
</evidence>
<comment type="function">
    <text evidence="5">DNA-dependent RNA polymerase catalyzes the transcription of DNA into RNA using the four ribonucleoside triphosphates as substrates. Specific core component of RNA polymerase III which synthesizes small RNAs, such as 5S rRNA and tRNAs.</text>
</comment>
<dbReference type="EMBL" id="JAXQNO010000014">
    <property type="protein sequence ID" value="KAK4784167.1"/>
    <property type="molecule type" value="Genomic_DNA"/>
</dbReference>
<comment type="subcellular location">
    <subcellularLocation>
        <location evidence="1 5">Nucleus</location>
    </subcellularLocation>
</comment>
<evidence type="ECO:0000256" key="5">
    <source>
        <dbReference type="RuleBase" id="RU367076"/>
    </source>
</evidence>
<keyword evidence="9" id="KW-1185">Reference proteome</keyword>
<dbReference type="Pfam" id="PF22536">
    <property type="entry name" value="WHD_POLR3C"/>
    <property type="match status" value="1"/>
</dbReference>
<evidence type="ECO:0000256" key="4">
    <source>
        <dbReference type="ARBA" id="ARBA00023242"/>
    </source>
</evidence>
<evidence type="ECO:0000256" key="3">
    <source>
        <dbReference type="ARBA" id="ARBA00023163"/>
    </source>
</evidence>
<dbReference type="PANTHER" id="PTHR12949:SF0">
    <property type="entry name" value="DNA-DIRECTED RNA POLYMERASE III SUBUNIT RPC3"/>
    <property type="match status" value="1"/>
</dbReference>
<keyword evidence="4 5" id="KW-0539">Nucleus</keyword>
<accession>A0AAN7LCX5</accession>
<dbReference type="InterPro" id="IPR036388">
    <property type="entry name" value="WH-like_DNA-bd_sf"/>
</dbReference>
<dbReference type="InterPro" id="IPR013197">
    <property type="entry name" value="RNA_pol_III_RPC82-rel_HTH"/>
</dbReference>
<organism evidence="8 9">
    <name type="scientific">Trapa natans</name>
    <name type="common">Water chestnut</name>
    <dbReference type="NCBI Taxonomy" id="22666"/>
    <lineage>
        <taxon>Eukaryota</taxon>
        <taxon>Viridiplantae</taxon>
        <taxon>Streptophyta</taxon>
        <taxon>Embryophyta</taxon>
        <taxon>Tracheophyta</taxon>
        <taxon>Spermatophyta</taxon>
        <taxon>Magnoliopsida</taxon>
        <taxon>eudicotyledons</taxon>
        <taxon>Gunneridae</taxon>
        <taxon>Pentapetalae</taxon>
        <taxon>rosids</taxon>
        <taxon>malvids</taxon>
        <taxon>Myrtales</taxon>
        <taxon>Lythraceae</taxon>
        <taxon>Trapa</taxon>
    </lineage>
</organism>
<evidence type="ECO:0000256" key="1">
    <source>
        <dbReference type="ARBA" id="ARBA00004123"/>
    </source>
</evidence>
<keyword evidence="2 5" id="KW-0240">DNA-directed RNA polymerase</keyword>
<feature type="domain" description="RNA polymerase III subunit RPC82-related helix-turn-helix" evidence="6">
    <location>
        <begin position="9"/>
        <end position="67"/>
    </location>
</feature>
<proteinExistence type="inferred from homology"/>
<evidence type="ECO:0000313" key="9">
    <source>
        <dbReference type="Proteomes" id="UP001346149"/>
    </source>
</evidence>
<dbReference type="Gene3D" id="1.10.10.10">
    <property type="entry name" value="Winged helix-like DNA-binding domain superfamily/Winged helix DNA-binding domain"/>
    <property type="match status" value="2"/>
</dbReference>
<dbReference type="AlphaFoldDB" id="A0AAN7LCX5"/>
<comment type="subunit">
    <text evidence="5">Component of the RNA polymerase III (Pol III) complex consisting of 17 subunits.</text>
</comment>
<feature type="domain" description="DNA-directed RNA polymerase III subunit RPC3 winged-helix" evidence="7">
    <location>
        <begin position="192"/>
        <end position="252"/>
    </location>
</feature>
<dbReference type="InterPro" id="IPR039748">
    <property type="entry name" value="RPC3"/>
</dbReference>
<comment type="similarity">
    <text evidence="5">Belongs to the eukaryotic RPC3/POLR3C RNA polymerase subunit family.</text>
</comment>
<protein>
    <recommendedName>
        <fullName evidence="5">DNA-directed RNA polymerase III subunit RPC3</fullName>
        <shortName evidence="5">RNA polymerase III subunit C3</shortName>
    </recommendedName>
</protein>
<comment type="caution">
    <text evidence="8">The sequence shown here is derived from an EMBL/GenBank/DDBJ whole genome shotgun (WGS) entry which is preliminary data.</text>
</comment>
<keyword evidence="3 5" id="KW-0804">Transcription</keyword>
<dbReference type="GO" id="GO:0003697">
    <property type="term" value="F:single-stranded DNA binding"/>
    <property type="evidence" value="ECO:0007669"/>
    <property type="project" value="UniProtKB-UniRule"/>
</dbReference>
<evidence type="ECO:0000259" key="6">
    <source>
        <dbReference type="Pfam" id="PF08221"/>
    </source>
</evidence>
<evidence type="ECO:0000313" key="8">
    <source>
        <dbReference type="EMBL" id="KAK4784167.1"/>
    </source>
</evidence>